<dbReference type="Proteomes" id="UP000291380">
    <property type="component" value="Unassembled WGS sequence"/>
</dbReference>
<dbReference type="AlphaFoldDB" id="A0A4R0EM04"/>
<dbReference type="Pfam" id="PF06097">
    <property type="entry name" value="DUF945"/>
    <property type="match status" value="1"/>
</dbReference>
<proteinExistence type="predicted"/>
<accession>A0A4R0EM04</accession>
<comment type="caution">
    <text evidence="1">The sequence shown here is derived from an EMBL/GenBank/DDBJ whole genome shotgun (WGS) entry which is preliminary data.</text>
</comment>
<name>A0A4R0EM04_9GAMM</name>
<evidence type="ECO:0000313" key="1">
    <source>
        <dbReference type="EMBL" id="TCB59114.1"/>
    </source>
</evidence>
<evidence type="ECO:0000313" key="2">
    <source>
        <dbReference type="Proteomes" id="UP000291380"/>
    </source>
</evidence>
<sequence>MRHGMSKIIWGLGGFFVLATAAIGGNLYADKSLNSYYQQNQKTNLVSMQYKNFNMGAMQGSADWTAQLSFDPCKPKDVLMLTGTDEIKRSWNGYHIESKINLQQGNEVFQKIFKQPLTAQTRIDWLGVVHSSLTTPVFEKNDADIQTRIDSMTFKMDAKSKGNQLEILNAKLHIPNMTVSNKLGHVQMREVEFETTQGLNSTFDEGETRLNIASIKRTDRNVQQFGSGEFKDFVLVMNTGMDKHTVNFDTQLNIKEVIMPKIPTFQKLQMNFNLKALNKQKVQAFFDLLEKNSEVCVAKDELSQELAAHLLSIVNEGFTFESQNNQIKLGEGYAKANLSGKVMPGHQSSFASLVKMAPSLVEYQANVEYDKQIMKTLMSNYLQQGSKTLSDQELEQMLNGIQQAMPAKRDGDVLKIGIEYKYGEKKFLN</sequence>
<organism evidence="1 2">
    <name type="scientific">Acinetobacter terrae</name>
    <dbReference type="NCBI Taxonomy" id="2731247"/>
    <lineage>
        <taxon>Bacteria</taxon>
        <taxon>Pseudomonadati</taxon>
        <taxon>Pseudomonadota</taxon>
        <taxon>Gammaproteobacteria</taxon>
        <taxon>Moraxellales</taxon>
        <taxon>Moraxellaceae</taxon>
        <taxon>Acinetobacter</taxon>
        <taxon>Acinetobacter Taxon 24</taxon>
    </lineage>
</organism>
<dbReference type="EMBL" id="SJOA01000009">
    <property type="protein sequence ID" value="TCB59114.1"/>
    <property type="molecule type" value="Genomic_DNA"/>
</dbReference>
<dbReference type="OrthoDB" id="6716616at2"/>
<protein>
    <submittedName>
        <fullName evidence="1">DUF945 family protein</fullName>
    </submittedName>
</protein>
<dbReference type="InterPro" id="IPR010352">
    <property type="entry name" value="DUF945"/>
</dbReference>
<reference evidence="1 2" key="1">
    <citation type="submission" date="2019-02" db="EMBL/GenBank/DDBJ databases">
        <title>High diversity of culturable Acinetobacter species in natural soil and water ecosystems.</title>
        <authorList>
            <person name="Radolfova-Krizova L."/>
            <person name="Nemec A."/>
        </authorList>
    </citation>
    <scope>NUCLEOTIDE SEQUENCE [LARGE SCALE GENOMIC DNA]</scope>
    <source>
        <strain evidence="1 2">ANC 4281</strain>
    </source>
</reference>
<gene>
    <name evidence="1" type="ORF">E0H85_08865</name>
</gene>